<dbReference type="PANTHER" id="PTHR40765:SF2">
    <property type="entry name" value="ESX-2 SECRETION SYSTEM ATPASE ECCB2"/>
    <property type="match status" value="1"/>
</dbReference>
<evidence type="ECO:0000256" key="1">
    <source>
        <dbReference type="SAM" id="Phobius"/>
    </source>
</evidence>
<keyword evidence="1" id="KW-0472">Membrane</keyword>
<accession>A0ABR6UB96</accession>
<reference evidence="2 3" key="1">
    <citation type="submission" date="2020-08" db="EMBL/GenBank/DDBJ databases">
        <title>novel species in genus Nocardioides.</title>
        <authorList>
            <person name="Zhang G."/>
        </authorList>
    </citation>
    <scope>NUCLEOTIDE SEQUENCE [LARGE SCALE GENOMIC DNA]</scope>
    <source>
        <strain evidence="2 3">SC8A-24</strain>
    </source>
</reference>
<sequence>MATKKDLVEAHAFSRRRLVTAFVSGAPGGREVEPTRPGRTVVGGVALAVLLVAGAAIASILSPRSPSGWTDGGLVVSKERGAAYVILDGGDDPVLRPVINVTSAQLILGSDLDPNVVKQSEIDKHTIGEDIGILNAPATVPDADLLLESGWTACTGTGVGVAVDVSEETQVRELSGAGMLVRSRGRVYLLAESATPDDSGQARAHSYLVPDRGSVDLLLEQLGLPIREEAVEVPQRWLALFPSGGALSFASFGLQGYGERSDVAGQDGLPGDARVGDRYESAGIELLVTKEAPVSLTPFAAAVYASVEKPAGYEPRTLQPSGDPQVRQVVPAYEQARWPADALAGVDGEHCAVLRADPDGAPVVRLATDPTPEASAVARAVPAADVESSVDEGRGAYALSGSWDGREIGTPYLVDAKGVAYALVGREVADRLGYAAVDPPVVPDSWVKLFDKGVPLSVDAALCPPERPGRESTCE</sequence>
<keyword evidence="1" id="KW-0812">Transmembrane</keyword>
<dbReference type="PANTHER" id="PTHR40765">
    <property type="entry name" value="ESX-2 SECRETION SYSTEM ATPASE ECCB2"/>
    <property type="match status" value="1"/>
</dbReference>
<name>A0ABR6UB96_9ACTN</name>
<keyword evidence="1" id="KW-1133">Transmembrane helix</keyword>
<feature type="transmembrane region" description="Helical" evidence="1">
    <location>
        <begin position="40"/>
        <end position="61"/>
    </location>
</feature>
<dbReference type="Gene3D" id="3.30.2390.20">
    <property type="entry name" value="Type VII secretion system EccB, repeat 1 domain"/>
    <property type="match status" value="1"/>
</dbReference>
<protein>
    <submittedName>
        <fullName evidence="2">Type VII secretion protein EccB</fullName>
    </submittedName>
</protein>
<dbReference type="Pfam" id="PF05108">
    <property type="entry name" value="T7SS_ESX1_EccB"/>
    <property type="match status" value="1"/>
</dbReference>
<gene>
    <name evidence="2" type="primary">eccB</name>
    <name evidence="2" type="ORF">H7344_15440</name>
</gene>
<organism evidence="2 3">
    <name type="scientific">Nocardioides deserti</name>
    <dbReference type="NCBI Taxonomy" id="1588644"/>
    <lineage>
        <taxon>Bacteria</taxon>
        <taxon>Bacillati</taxon>
        <taxon>Actinomycetota</taxon>
        <taxon>Actinomycetes</taxon>
        <taxon>Propionibacteriales</taxon>
        <taxon>Nocardioidaceae</taxon>
        <taxon>Nocardioides</taxon>
    </lineage>
</organism>
<evidence type="ECO:0000313" key="3">
    <source>
        <dbReference type="Proteomes" id="UP000604001"/>
    </source>
</evidence>
<dbReference type="InterPro" id="IPR007795">
    <property type="entry name" value="T7SS_EccB"/>
</dbReference>
<dbReference type="EMBL" id="JACMYC010000010">
    <property type="protein sequence ID" value="MBC2961692.1"/>
    <property type="molecule type" value="Genomic_DNA"/>
</dbReference>
<dbReference type="Proteomes" id="UP000604001">
    <property type="component" value="Unassembled WGS sequence"/>
</dbReference>
<dbReference type="NCBIfam" id="TIGR03919">
    <property type="entry name" value="T7SS_EccB"/>
    <property type="match status" value="1"/>
</dbReference>
<proteinExistence type="predicted"/>
<dbReference type="RefSeq" id="WP_186346901.1">
    <property type="nucleotide sequence ID" value="NZ_BMMR01000002.1"/>
</dbReference>
<dbReference type="InterPro" id="IPR044857">
    <property type="entry name" value="T7SS_EccB_R1"/>
</dbReference>
<comment type="caution">
    <text evidence="2">The sequence shown here is derived from an EMBL/GenBank/DDBJ whole genome shotgun (WGS) entry which is preliminary data.</text>
</comment>
<evidence type="ECO:0000313" key="2">
    <source>
        <dbReference type="EMBL" id="MBC2961692.1"/>
    </source>
</evidence>
<keyword evidence="3" id="KW-1185">Reference proteome</keyword>